<evidence type="ECO:0000256" key="6">
    <source>
        <dbReference type="ARBA" id="ARBA00023002"/>
    </source>
</evidence>
<keyword evidence="8" id="KW-1207">Sterol metabolism</keyword>
<keyword evidence="9" id="KW-0753">Steroid metabolism</keyword>
<evidence type="ECO:0000256" key="13">
    <source>
        <dbReference type="ARBA" id="ARBA00049723"/>
    </source>
</evidence>
<dbReference type="GO" id="GO:0016995">
    <property type="term" value="F:cholesterol oxidase activity"/>
    <property type="evidence" value="ECO:0007669"/>
    <property type="project" value="UniProtKB-EC"/>
</dbReference>
<dbReference type="KEGG" id="sbat:G4Z16_02210"/>
<comment type="pathway">
    <text evidence="12">Steroid metabolism; cholesterol degradation.</text>
</comment>
<comment type="similarity">
    <text evidence="2">Belongs to the GMC oxidoreductase family.</text>
</comment>
<dbReference type="EC" id="5.3.3.1" evidence="11"/>
<dbReference type="Gene3D" id="3.30.410.10">
    <property type="entry name" value="Cholesterol Oxidase, domain 2"/>
    <property type="match status" value="1"/>
</dbReference>
<keyword evidence="6" id="KW-0560">Oxidoreductase</keyword>
<comment type="cofactor">
    <cofactor evidence="1">
        <name>FAD</name>
        <dbReference type="ChEBI" id="CHEBI:57692"/>
    </cofactor>
</comment>
<dbReference type="EMBL" id="CP048882">
    <property type="protein sequence ID" value="QPP05398.1"/>
    <property type="molecule type" value="Genomic_DNA"/>
</dbReference>
<dbReference type="Pfam" id="PF05199">
    <property type="entry name" value="GMC_oxred_C"/>
    <property type="match status" value="1"/>
</dbReference>
<evidence type="ECO:0000256" key="3">
    <source>
        <dbReference type="ARBA" id="ARBA00022548"/>
    </source>
</evidence>
<dbReference type="RefSeq" id="WP_197348909.1">
    <property type="nucleotide sequence ID" value="NZ_CP048882.1"/>
</dbReference>
<dbReference type="Proteomes" id="UP000595046">
    <property type="component" value="Chromosome"/>
</dbReference>
<dbReference type="PANTHER" id="PTHR47470:SF1">
    <property type="entry name" value="FAD-DEPENDENT OXIDOREDUCTASE 2 FAD BINDING DOMAIN-CONTAINING PROTEIN"/>
    <property type="match status" value="1"/>
</dbReference>
<feature type="domain" description="Glucose-methanol-choline oxidoreductase C-terminal" evidence="17">
    <location>
        <begin position="449"/>
        <end position="504"/>
    </location>
</feature>
<gene>
    <name evidence="18" type="ORF">G4Z16_02210</name>
</gene>
<name>A0A7T1T2W6_9ACTN</name>
<evidence type="ECO:0000313" key="18">
    <source>
        <dbReference type="EMBL" id="QPP05398.1"/>
    </source>
</evidence>
<keyword evidence="7" id="KW-0443">Lipid metabolism</keyword>
<dbReference type="GO" id="GO:0008203">
    <property type="term" value="P:cholesterol metabolic process"/>
    <property type="evidence" value="ECO:0007669"/>
    <property type="project" value="UniProtKB-KW"/>
</dbReference>
<dbReference type="GO" id="GO:0050660">
    <property type="term" value="F:flavin adenine dinucleotide binding"/>
    <property type="evidence" value="ECO:0007669"/>
    <property type="project" value="InterPro"/>
</dbReference>
<evidence type="ECO:0000256" key="15">
    <source>
        <dbReference type="ARBA" id="ARBA00049778"/>
    </source>
</evidence>
<evidence type="ECO:0000256" key="14">
    <source>
        <dbReference type="ARBA" id="ARBA00049744"/>
    </source>
</evidence>
<accession>A0A7T1T2W6</accession>
<dbReference type="EC" id="1.1.3.6" evidence="13"/>
<organism evidence="18 19">
    <name type="scientific">Streptomyces bathyalis</name>
    <dbReference type="NCBI Taxonomy" id="2710756"/>
    <lineage>
        <taxon>Bacteria</taxon>
        <taxon>Bacillati</taxon>
        <taxon>Actinomycetota</taxon>
        <taxon>Actinomycetes</taxon>
        <taxon>Kitasatosporales</taxon>
        <taxon>Streptomycetaceae</taxon>
        <taxon>Streptomyces</taxon>
    </lineage>
</organism>
<dbReference type="GO" id="GO:0004769">
    <property type="term" value="F:steroid Delta-isomerase activity"/>
    <property type="evidence" value="ECO:0007669"/>
    <property type="project" value="UniProtKB-EC"/>
</dbReference>
<evidence type="ECO:0000256" key="10">
    <source>
        <dbReference type="ARBA" id="ARBA00023235"/>
    </source>
</evidence>
<keyword evidence="10" id="KW-0413">Isomerase</keyword>
<reference evidence="19" key="1">
    <citation type="submission" date="2020-02" db="EMBL/GenBank/DDBJ databases">
        <title>Streptomyces sp. ASO4wet.</title>
        <authorList>
            <person name="Risdian C."/>
            <person name="Landwehr W."/>
            <person name="Schupp P."/>
            <person name="Wink J."/>
        </authorList>
    </citation>
    <scope>NUCLEOTIDE SEQUENCE [LARGE SCALE GENOMIC DNA]</scope>
    <source>
        <strain evidence="19">ASO4wet</strain>
    </source>
</reference>
<dbReference type="InterPro" id="IPR036188">
    <property type="entry name" value="FAD/NAD-bd_sf"/>
</dbReference>
<dbReference type="PANTHER" id="PTHR47470">
    <property type="entry name" value="CHOLESTEROL OXIDASE"/>
    <property type="match status" value="1"/>
</dbReference>
<evidence type="ECO:0000313" key="19">
    <source>
        <dbReference type="Proteomes" id="UP000595046"/>
    </source>
</evidence>
<dbReference type="Pfam" id="PF00732">
    <property type="entry name" value="GMC_oxred_N"/>
    <property type="match status" value="1"/>
</dbReference>
<evidence type="ECO:0000256" key="11">
    <source>
        <dbReference type="ARBA" id="ARBA00038856"/>
    </source>
</evidence>
<keyword evidence="5" id="KW-0274">FAD</keyword>
<evidence type="ECO:0000256" key="2">
    <source>
        <dbReference type="ARBA" id="ARBA00010790"/>
    </source>
</evidence>
<evidence type="ECO:0000256" key="4">
    <source>
        <dbReference type="ARBA" id="ARBA00022630"/>
    </source>
</evidence>
<evidence type="ECO:0000256" key="1">
    <source>
        <dbReference type="ARBA" id="ARBA00001974"/>
    </source>
</evidence>
<feature type="domain" description="Glucose-methanol-choline oxidoreductase N-terminal" evidence="16">
    <location>
        <begin position="34"/>
        <end position="261"/>
    </location>
</feature>
<dbReference type="InterPro" id="IPR000172">
    <property type="entry name" value="GMC_OxRdtase_N"/>
</dbReference>
<proteinExistence type="inferred from homology"/>
<dbReference type="InterPro" id="IPR007867">
    <property type="entry name" value="GMC_OxRtase_C"/>
</dbReference>
<evidence type="ECO:0000256" key="5">
    <source>
        <dbReference type="ARBA" id="ARBA00022827"/>
    </source>
</evidence>
<keyword evidence="19" id="KW-1185">Reference proteome</keyword>
<evidence type="ECO:0000256" key="12">
    <source>
        <dbReference type="ARBA" id="ARBA00049645"/>
    </source>
</evidence>
<protein>
    <recommendedName>
        <fullName evidence="14">Cholesterol oxidase</fullName>
        <ecNumber evidence="13">1.1.3.6</ecNumber>
        <ecNumber evidence="11">5.3.3.1</ecNumber>
    </recommendedName>
    <alternativeName>
        <fullName evidence="15">Cholesterol isomerase</fullName>
    </alternativeName>
</protein>
<evidence type="ECO:0000259" key="16">
    <source>
        <dbReference type="Pfam" id="PF00732"/>
    </source>
</evidence>
<keyword evidence="4" id="KW-0285">Flavoprotein</keyword>
<sequence>MSVTERTDVLVVGSGFGGSIPAYHLAAGGARVVVLERGPRLGSRDFAHDQRIGSYTRIVDLVQGDGITVVAGNCVGGSSVVYFAASLRAPSFVFERQGSLGHRLWPNALTRSTLDPWYDRVEETLPVAQQRWDQVPYPGGLFAAACERAGRTCNPVPVAVDLARCTNCNWMLNGCHFDAKRSMLLNYLPAATAAGAEVRALHEVQTIAPATSPGYRYRVAYTVLDPDDYRLSQGAGAVEAKVVVLAGGAMGTPVLLQRSAALLGGIPRAVGRYFSGNGDRVSIADVDEGKVGELLGLESSPGTPYEGFPVGKPIGSMSYDRLDADAEEFTRFSLQQIYFPGITNILAQATDRPESSWFGVEKKELRSRWRSWLSVLAMTEDDNEGRFGLPPATGSFTRVASSVGLSTLRYRPTANTLRGWKAADEEARAVLERDGLARVRPWSEVVGSLSAHPLSSCRMGDDPATSALDDRNELRGHPGLFVTDGAAVPTSLCVNPSLTIAALAERASRHIVEGAAESGVDVRYGAPAPDGSTAGRRGVLKLLNHR</sequence>
<evidence type="ECO:0000256" key="8">
    <source>
        <dbReference type="ARBA" id="ARBA00023166"/>
    </source>
</evidence>
<keyword evidence="3" id="KW-0153">Cholesterol metabolism</keyword>
<dbReference type="InterPro" id="IPR052542">
    <property type="entry name" value="Cholesterol_Oxidase"/>
</dbReference>
<evidence type="ECO:0000256" key="7">
    <source>
        <dbReference type="ARBA" id="ARBA00023098"/>
    </source>
</evidence>
<evidence type="ECO:0000256" key="9">
    <source>
        <dbReference type="ARBA" id="ARBA00023221"/>
    </source>
</evidence>
<dbReference type="AlphaFoldDB" id="A0A7T1T2W6"/>
<dbReference type="SUPFAM" id="SSF51905">
    <property type="entry name" value="FAD/NAD(P)-binding domain"/>
    <property type="match status" value="1"/>
</dbReference>
<evidence type="ECO:0000259" key="17">
    <source>
        <dbReference type="Pfam" id="PF05199"/>
    </source>
</evidence>
<dbReference type="Gene3D" id="3.50.50.60">
    <property type="entry name" value="FAD/NAD(P)-binding domain"/>
    <property type="match status" value="4"/>
</dbReference>